<dbReference type="GO" id="GO:0005524">
    <property type="term" value="F:ATP binding"/>
    <property type="evidence" value="ECO:0007669"/>
    <property type="project" value="UniProtKB-UniRule"/>
</dbReference>
<accession>A0A0D6PCC9</accession>
<dbReference type="GO" id="GO:0006233">
    <property type="term" value="P:dTDP biosynthetic process"/>
    <property type="evidence" value="ECO:0007669"/>
    <property type="project" value="InterPro"/>
</dbReference>
<dbReference type="Pfam" id="PF02223">
    <property type="entry name" value="Thymidylate_kin"/>
    <property type="match status" value="1"/>
</dbReference>
<dbReference type="PROSITE" id="PS01331">
    <property type="entry name" value="THYMIDYLATE_KINASE"/>
    <property type="match status" value="1"/>
</dbReference>
<dbReference type="PANTHER" id="PTHR10344">
    <property type="entry name" value="THYMIDYLATE KINASE"/>
    <property type="match status" value="1"/>
</dbReference>
<evidence type="ECO:0000256" key="2">
    <source>
        <dbReference type="ARBA" id="ARBA00012980"/>
    </source>
</evidence>
<sequence>MVAKRGVFITLEGGEGAGKSTAASGLAAKLREEGQEVLLTREPGGTKGAEAIRALLLNQDIPLDPLAQTMLHFAARADHVAHSIRPALARGAVVICDRFYDSTMAYQSYGQGVALADVRALIGLIRLKPDITFLLELAENEAKKRILARASGTDRYEEMDAAFFARVQTGFACMAAAEPERFLKIDASPAPGEVVAALRLALREKAGR</sequence>
<proteinExistence type="inferred from homology"/>
<keyword evidence="15" id="KW-1185">Reference proteome</keyword>
<evidence type="ECO:0000313" key="15">
    <source>
        <dbReference type="Proteomes" id="UP000032668"/>
    </source>
</evidence>
<evidence type="ECO:0000256" key="10">
    <source>
        <dbReference type="ARBA" id="ARBA00048743"/>
    </source>
</evidence>
<feature type="domain" description="Thymidylate kinase-like" evidence="13">
    <location>
        <begin position="11"/>
        <end position="196"/>
    </location>
</feature>
<dbReference type="STRING" id="1120923.SAMN02746095_00503"/>
<dbReference type="EC" id="2.7.4.9" evidence="2 12"/>
<dbReference type="CDD" id="cd01672">
    <property type="entry name" value="TMPK"/>
    <property type="match status" value="1"/>
</dbReference>
<feature type="binding site" evidence="12">
    <location>
        <begin position="13"/>
        <end position="20"/>
    </location>
    <ligand>
        <name>ATP</name>
        <dbReference type="ChEBI" id="CHEBI:30616"/>
    </ligand>
</feature>
<comment type="similarity">
    <text evidence="1 12">Belongs to the thymidylate kinase family.</text>
</comment>
<dbReference type="OrthoDB" id="9774907at2"/>
<name>A0A0D6PCC9_9PROT</name>
<keyword evidence="7 12" id="KW-0418">Kinase</keyword>
<keyword evidence="4 12" id="KW-0808">Transferase</keyword>
<evidence type="ECO:0000256" key="4">
    <source>
        <dbReference type="ARBA" id="ARBA00022679"/>
    </source>
</evidence>
<protein>
    <recommendedName>
        <fullName evidence="3 12">Thymidylate kinase</fullName>
        <ecNumber evidence="2 12">2.7.4.9</ecNumber>
    </recommendedName>
    <alternativeName>
        <fullName evidence="9 12">dTMP kinase</fullName>
    </alternativeName>
</protein>
<evidence type="ECO:0000256" key="7">
    <source>
        <dbReference type="ARBA" id="ARBA00022777"/>
    </source>
</evidence>
<dbReference type="GO" id="GO:0006227">
    <property type="term" value="P:dUDP biosynthetic process"/>
    <property type="evidence" value="ECO:0007669"/>
    <property type="project" value="TreeGrafter"/>
</dbReference>
<keyword evidence="6 12" id="KW-0547">Nucleotide-binding</keyword>
<dbReference type="HAMAP" id="MF_00165">
    <property type="entry name" value="Thymidylate_kinase"/>
    <property type="match status" value="1"/>
</dbReference>
<evidence type="ECO:0000256" key="3">
    <source>
        <dbReference type="ARBA" id="ARBA00017144"/>
    </source>
</evidence>
<evidence type="ECO:0000256" key="8">
    <source>
        <dbReference type="ARBA" id="ARBA00022840"/>
    </source>
</evidence>
<gene>
    <name evidence="12" type="primary">tmk</name>
    <name evidence="14" type="ORF">Aam_021_003</name>
</gene>
<dbReference type="InterPro" id="IPR027417">
    <property type="entry name" value="P-loop_NTPase"/>
</dbReference>
<evidence type="ECO:0000256" key="5">
    <source>
        <dbReference type="ARBA" id="ARBA00022727"/>
    </source>
</evidence>
<dbReference type="NCBIfam" id="TIGR00041">
    <property type="entry name" value="DTMP_kinase"/>
    <property type="match status" value="1"/>
</dbReference>
<dbReference type="GO" id="GO:0005829">
    <property type="term" value="C:cytosol"/>
    <property type="evidence" value="ECO:0007669"/>
    <property type="project" value="TreeGrafter"/>
</dbReference>
<dbReference type="RefSeq" id="WP_048877877.1">
    <property type="nucleotide sequence ID" value="NZ_BANC01000021.1"/>
</dbReference>
<dbReference type="EMBL" id="BANC01000021">
    <property type="protein sequence ID" value="GAN79415.1"/>
    <property type="molecule type" value="Genomic_DNA"/>
</dbReference>
<evidence type="ECO:0000313" key="14">
    <source>
        <dbReference type="EMBL" id="GAN79415.1"/>
    </source>
</evidence>
<dbReference type="InterPro" id="IPR018094">
    <property type="entry name" value="Thymidylate_kinase"/>
</dbReference>
<comment type="caution">
    <text evidence="14">The sequence shown here is derived from an EMBL/GenBank/DDBJ whole genome shotgun (WGS) entry which is preliminary data.</text>
</comment>
<dbReference type="InterPro" id="IPR039430">
    <property type="entry name" value="Thymidylate_kin-like_dom"/>
</dbReference>
<dbReference type="GO" id="GO:0004798">
    <property type="term" value="F:dTMP kinase activity"/>
    <property type="evidence" value="ECO:0007669"/>
    <property type="project" value="UniProtKB-UniRule"/>
</dbReference>
<reference evidence="14 15" key="1">
    <citation type="submission" date="2012-11" db="EMBL/GenBank/DDBJ databases">
        <title>Whole genome sequence of Acidocella aminolytica 101 = DSM 11237.</title>
        <authorList>
            <person name="Azuma Y."/>
            <person name="Higashiura N."/>
            <person name="Hirakawa H."/>
            <person name="Matsushita K."/>
        </authorList>
    </citation>
    <scope>NUCLEOTIDE SEQUENCE [LARGE SCALE GENOMIC DNA]</scope>
    <source>
        <strain evidence="15">101 / DSM 11237</strain>
    </source>
</reference>
<evidence type="ECO:0000256" key="11">
    <source>
        <dbReference type="ARBA" id="ARBA00057735"/>
    </source>
</evidence>
<keyword evidence="5 12" id="KW-0545">Nucleotide biosynthesis</keyword>
<dbReference type="Proteomes" id="UP000032668">
    <property type="component" value="Unassembled WGS sequence"/>
</dbReference>
<dbReference type="GO" id="GO:0006235">
    <property type="term" value="P:dTTP biosynthetic process"/>
    <property type="evidence" value="ECO:0007669"/>
    <property type="project" value="UniProtKB-UniRule"/>
</dbReference>
<keyword evidence="8 12" id="KW-0067">ATP-binding</keyword>
<evidence type="ECO:0000259" key="13">
    <source>
        <dbReference type="Pfam" id="PF02223"/>
    </source>
</evidence>
<dbReference type="SUPFAM" id="SSF52540">
    <property type="entry name" value="P-loop containing nucleoside triphosphate hydrolases"/>
    <property type="match status" value="1"/>
</dbReference>
<organism evidence="14 15">
    <name type="scientific">Acidocella aminolytica 101 = DSM 11237</name>
    <dbReference type="NCBI Taxonomy" id="1120923"/>
    <lineage>
        <taxon>Bacteria</taxon>
        <taxon>Pseudomonadati</taxon>
        <taxon>Pseudomonadota</taxon>
        <taxon>Alphaproteobacteria</taxon>
        <taxon>Acetobacterales</taxon>
        <taxon>Acidocellaceae</taxon>
        <taxon>Acidocella</taxon>
    </lineage>
</organism>
<comment type="function">
    <text evidence="11 12">Phosphorylation of dTMP to form dTDP in both de novo and salvage pathways of dTTP synthesis.</text>
</comment>
<dbReference type="Gene3D" id="3.40.50.300">
    <property type="entry name" value="P-loop containing nucleotide triphosphate hydrolases"/>
    <property type="match status" value="1"/>
</dbReference>
<dbReference type="PANTHER" id="PTHR10344:SF4">
    <property type="entry name" value="UMP-CMP KINASE 2, MITOCHONDRIAL"/>
    <property type="match status" value="1"/>
</dbReference>
<evidence type="ECO:0000256" key="12">
    <source>
        <dbReference type="HAMAP-Rule" id="MF_00165"/>
    </source>
</evidence>
<dbReference type="FunFam" id="3.40.50.300:FF:000225">
    <property type="entry name" value="Thymidylate kinase"/>
    <property type="match status" value="1"/>
</dbReference>
<evidence type="ECO:0000256" key="1">
    <source>
        <dbReference type="ARBA" id="ARBA00009776"/>
    </source>
</evidence>
<dbReference type="AlphaFoldDB" id="A0A0D6PCC9"/>
<dbReference type="InterPro" id="IPR018095">
    <property type="entry name" value="Thymidylate_kin_CS"/>
</dbReference>
<comment type="catalytic activity">
    <reaction evidence="10 12">
        <text>dTMP + ATP = dTDP + ADP</text>
        <dbReference type="Rhea" id="RHEA:13517"/>
        <dbReference type="ChEBI" id="CHEBI:30616"/>
        <dbReference type="ChEBI" id="CHEBI:58369"/>
        <dbReference type="ChEBI" id="CHEBI:63528"/>
        <dbReference type="ChEBI" id="CHEBI:456216"/>
        <dbReference type="EC" id="2.7.4.9"/>
    </reaction>
</comment>
<evidence type="ECO:0000256" key="6">
    <source>
        <dbReference type="ARBA" id="ARBA00022741"/>
    </source>
</evidence>
<evidence type="ECO:0000256" key="9">
    <source>
        <dbReference type="ARBA" id="ARBA00029962"/>
    </source>
</evidence>